<dbReference type="InterPro" id="IPR007488">
    <property type="entry name" value="DUF535"/>
</dbReference>
<dbReference type="InterPro" id="IPR028098">
    <property type="entry name" value="Glyco_trans_4-like_N"/>
</dbReference>
<protein>
    <recommendedName>
        <fullName evidence="5">D-inositol-3-phosphate glycosyltransferase</fullName>
    </recommendedName>
</protein>
<proteinExistence type="predicted"/>
<dbReference type="SUPFAM" id="SSF53756">
    <property type="entry name" value="UDP-Glycosyltransferase/glycogen phosphorylase"/>
    <property type="match status" value="1"/>
</dbReference>
<dbReference type="PANTHER" id="PTHR38785:SF1">
    <property type="entry name" value="HOMOLOG OF VIRK"/>
    <property type="match status" value="1"/>
</dbReference>
<dbReference type="CDD" id="cd03823">
    <property type="entry name" value="GT4_ExpE7-like"/>
    <property type="match status" value="1"/>
</dbReference>
<dbReference type="PANTHER" id="PTHR38785">
    <property type="entry name" value="HOMOLOG OF VIRK"/>
    <property type="match status" value="1"/>
</dbReference>
<name>A0A5E6PST8_PSEFL</name>
<feature type="domain" description="Glycosyltransferase subfamily 4-like N-terminal" evidence="2">
    <location>
        <begin position="660"/>
        <end position="788"/>
    </location>
</feature>
<sequence>MPMMVRSLAKSVLVLQPGYSLRALNNKFKLVLAMARQWPELSAFMQRTSSVLGKQRMARLGVDCIGVVQWPYISKSWKAPLRLSVLASHYEVVSRYLPTLLLLGRDESLQLCDLSAFSPGCSLVLDRPIWFKREGELVLNLFQGDLRVASLAFTLCHMDGQLNLVIGAVQGIHKGIDSERSLAIYRDLTKDFEGMRPRSFLIEALKSLARTIGVTRIYAVADAYRHHRHAYFGADKGEDLAANYDVIWLEHGAVASAHQDFYSLPVAAARRSADDIAAKKRAMYRRRHALLDQVFASIEAAIPGGVGQRQLHSHRQRLGSALRLPEDEPAIGSRTFSTKVAKLIRLLTTEPRADQRLRAYLRKAGVYPTLRKIVRELLKQGPRLLWKSPAATRTKVPLAAPAVAASELFPRDVLLLSEFSADQQPKTRPAQLQRMFQDLGHHCVSLDWRDAGACQIALQTCSVVIFHQLPAVAELAPLFAEAKRLQVNCWWDSDELIFDPVAYGQRDDVVGHSEDTINRLLAAVNQHRQALLACDQALAASPPLATAMREAGASQVCLVETAEQLGQVLAAPPSKSVRRLLSANIFFAPRSFGGATVIAEQMSRLTGATGRWQQFVFTAIPDTDVPRYSLYRYEAQGAAVLGMGLSEQISDRDMFENHSTVPIFEAVLKSVAPDLVHLHSIQGLGAQLADCCARAGIPFVVTLHDAWWICGRQFMINDQGRYCGQTSIDLAVCATCVDDAALNQHRQKLLADTLKQANLLLAPSRFCKDLYAANGFDPEHIQVNRNGIMAPAAGYQKQPGQTIRFGFVGGDSTVKGIDVIIRAFSGLDRSDYELKVVDNLLNMGFRSFNRHSIKIPGTVSIIPGYTQATMDAFFSGIDVLLFPTQCKETFGLAVREALVRDVWVISTHSGGTVEDIIEGVNGTIIPLSGDETYLRQAIVAILDDQPRFARHRNPFKDNIIVFSDQASELLGFYDEVLSEADAAAREPSALGSCQ</sequence>
<dbReference type="Pfam" id="PF00534">
    <property type="entry name" value="Glycos_transf_1"/>
    <property type="match status" value="1"/>
</dbReference>
<gene>
    <name evidence="3" type="ORF">PS631_00581</name>
</gene>
<evidence type="ECO:0000313" key="4">
    <source>
        <dbReference type="Proteomes" id="UP000399692"/>
    </source>
</evidence>
<reference evidence="3 4" key="1">
    <citation type="submission" date="2019-09" db="EMBL/GenBank/DDBJ databases">
        <authorList>
            <person name="Chandra G."/>
            <person name="Truman W A."/>
        </authorList>
    </citation>
    <scope>NUCLEOTIDE SEQUENCE [LARGE SCALE GENOMIC DNA]</scope>
    <source>
        <strain evidence="3">PS631</strain>
    </source>
</reference>
<evidence type="ECO:0000313" key="3">
    <source>
        <dbReference type="EMBL" id="VVM46706.1"/>
    </source>
</evidence>
<organism evidence="3 4">
    <name type="scientific">Pseudomonas fluorescens</name>
    <dbReference type="NCBI Taxonomy" id="294"/>
    <lineage>
        <taxon>Bacteria</taxon>
        <taxon>Pseudomonadati</taxon>
        <taxon>Pseudomonadota</taxon>
        <taxon>Gammaproteobacteria</taxon>
        <taxon>Pseudomonadales</taxon>
        <taxon>Pseudomonadaceae</taxon>
        <taxon>Pseudomonas</taxon>
    </lineage>
</organism>
<dbReference type="GO" id="GO:0016757">
    <property type="term" value="F:glycosyltransferase activity"/>
    <property type="evidence" value="ECO:0007669"/>
    <property type="project" value="InterPro"/>
</dbReference>
<dbReference type="Gene3D" id="3.40.50.2000">
    <property type="entry name" value="Glycogen Phosphorylase B"/>
    <property type="match status" value="2"/>
</dbReference>
<feature type="domain" description="Glycosyl transferase family 1" evidence="1">
    <location>
        <begin position="801"/>
        <end position="950"/>
    </location>
</feature>
<evidence type="ECO:0000259" key="2">
    <source>
        <dbReference type="Pfam" id="PF13439"/>
    </source>
</evidence>
<evidence type="ECO:0008006" key="5">
    <source>
        <dbReference type="Google" id="ProtNLM"/>
    </source>
</evidence>
<dbReference type="InterPro" id="IPR001296">
    <property type="entry name" value="Glyco_trans_1"/>
</dbReference>
<evidence type="ECO:0000259" key="1">
    <source>
        <dbReference type="Pfam" id="PF00534"/>
    </source>
</evidence>
<dbReference type="Pfam" id="PF04393">
    <property type="entry name" value="DUF535"/>
    <property type="match status" value="1"/>
</dbReference>
<dbReference type="AlphaFoldDB" id="A0A5E6PST8"/>
<accession>A0A5E6PST8</accession>
<dbReference type="EMBL" id="CABVHF010000001">
    <property type="protein sequence ID" value="VVM46706.1"/>
    <property type="molecule type" value="Genomic_DNA"/>
</dbReference>
<dbReference type="GO" id="GO:0006974">
    <property type="term" value="P:DNA damage response"/>
    <property type="evidence" value="ECO:0007669"/>
    <property type="project" value="TreeGrafter"/>
</dbReference>
<dbReference type="Pfam" id="PF13439">
    <property type="entry name" value="Glyco_transf_4"/>
    <property type="match status" value="1"/>
</dbReference>
<dbReference type="Proteomes" id="UP000399692">
    <property type="component" value="Unassembled WGS sequence"/>
</dbReference>